<dbReference type="SUPFAM" id="SSF51735">
    <property type="entry name" value="NAD(P)-binding Rossmann-fold domains"/>
    <property type="match status" value="1"/>
</dbReference>
<comment type="caution">
    <text evidence="5">The sequence shown here is derived from an EMBL/GenBank/DDBJ whole genome shotgun (WGS) entry which is preliminary data.</text>
</comment>
<keyword evidence="6" id="KW-1185">Reference proteome</keyword>
<evidence type="ECO:0000259" key="4">
    <source>
        <dbReference type="Pfam" id="PF05368"/>
    </source>
</evidence>
<evidence type="ECO:0000256" key="1">
    <source>
        <dbReference type="ARBA" id="ARBA00005725"/>
    </source>
</evidence>
<dbReference type="PANTHER" id="PTHR47706:SF4">
    <property type="entry name" value="NMRA-LIKE DOMAIN-CONTAINING PROTEIN"/>
    <property type="match status" value="1"/>
</dbReference>
<dbReference type="Pfam" id="PF05368">
    <property type="entry name" value="NmrA"/>
    <property type="match status" value="1"/>
</dbReference>
<name>A0AAJ0LW59_9PEZI</name>
<feature type="domain" description="NmrA-like" evidence="4">
    <location>
        <begin position="4"/>
        <end position="302"/>
    </location>
</feature>
<evidence type="ECO:0000256" key="2">
    <source>
        <dbReference type="ARBA" id="ARBA00022857"/>
    </source>
</evidence>
<sequence length="324" mass="35625">MVNVALAGATTGFGRTVLLNFLDYNKDGKHNLILLSRNAQPDLSARGIDVRPVDYANHQQLVSALEGVHTVLSVIGGGPEAMESAQLALIPACKEAGVTRFAPSEYAGRTNEGVDLYAGKEVVWKAVQTSGLEYTRFACGLFMSIMATGTPKPMTVVGEREGLKSGEEEALAGLRPWNFVINMKAGTADYPGDGTAPMVFTDMRDVALFVYRALDLESWPEELGMRGDVKSFKEVVEICEKVQGRKWLTRNNSLEELKKQSENPGKQFYNQTRVGLAQGWGMVGDELNKTFPDVKPITCEEFAEKWWSGVELDEPSWGEDVAFM</sequence>
<reference evidence="5" key="1">
    <citation type="submission" date="2023-04" db="EMBL/GenBank/DDBJ databases">
        <title>Black Yeasts Isolated from many extreme environments.</title>
        <authorList>
            <person name="Coleine C."/>
            <person name="Stajich J.E."/>
            <person name="Selbmann L."/>
        </authorList>
    </citation>
    <scope>NUCLEOTIDE SEQUENCE</scope>
    <source>
        <strain evidence="5">CCFEE 5312</strain>
    </source>
</reference>
<dbReference type="InterPro" id="IPR045312">
    <property type="entry name" value="PCBER-like"/>
</dbReference>
<evidence type="ECO:0000313" key="5">
    <source>
        <dbReference type="EMBL" id="KAK3057361.1"/>
    </source>
</evidence>
<dbReference type="GO" id="GO:0016491">
    <property type="term" value="F:oxidoreductase activity"/>
    <property type="evidence" value="ECO:0007669"/>
    <property type="project" value="UniProtKB-KW"/>
</dbReference>
<protein>
    <recommendedName>
        <fullName evidence="4">NmrA-like domain-containing protein</fullName>
    </recommendedName>
</protein>
<dbReference type="CDD" id="cd05259">
    <property type="entry name" value="PCBER_SDR_a"/>
    <property type="match status" value="1"/>
</dbReference>
<evidence type="ECO:0000313" key="6">
    <source>
        <dbReference type="Proteomes" id="UP001271007"/>
    </source>
</evidence>
<dbReference type="PANTHER" id="PTHR47706">
    <property type="entry name" value="NMRA-LIKE FAMILY PROTEIN"/>
    <property type="match status" value="1"/>
</dbReference>
<keyword evidence="3" id="KW-0560">Oxidoreductase</keyword>
<dbReference type="Gene3D" id="3.90.25.10">
    <property type="entry name" value="UDP-galactose 4-epimerase, domain 1"/>
    <property type="match status" value="1"/>
</dbReference>
<dbReference type="InterPro" id="IPR036291">
    <property type="entry name" value="NAD(P)-bd_dom_sf"/>
</dbReference>
<organism evidence="5 6">
    <name type="scientific">Extremus antarcticus</name>
    <dbReference type="NCBI Taxonomy" id="702011"/>
    <lineage>
        <taxon>Eukaryota</taxon>
        <taxon>Fungi</taxon>
        <taxon>Dikarya</taxon>
        <taxon>Ascomycota</taxon>
        <taxon>Pezizomycotina</taxon>
        <taxon>Dothideomycetes</taxon>
        <taxon>Dothideomycetidae</taxon>
        <taxon>Mycosphaerellales</taxon>
        <taxon>Extremaceae</taxon>
        <taxon>Extremus</taxon>
    </lineage>
</organism>
<keyword evidence="2" id="KW-0521">NADP</keyword>
<dbReference type="AlphaFoldDB" id="A0AAJ0LW59"/>
<proteinExistence type="inferred from homology"/>
<dbReference type="EMBL" id="JAWDJX010000003">
    <property type="protein sequence ID" value="KAK3057361.1"/>
    <property type="molecule type" value="Genomic_DNA"/>
</dbReference>
<accession>A0AAJ0LW59</accession>
<comment type="similarity">
    <text evidence="1">Belongs to the NmrA-type oxidoreductase family. Isoflavone reductase subfamily.</text>
</comment>
<dbReference type="Gene3D" id="3.40.50.720">
    <property type="entry name" value="NAD(P)-binding Rossmann-like Domain"/>
    <property type="match status" value="1"/>
</dbReference>
<dbReference type="Proteomes" id="UP001271007">
    <property type="component" value="Unassembled WGS sequence"/>
</dbReference>
<evidence type="ECO:0000256" key="3">
    <source>
        <dbReference type="ARBA" id="ARBA00023002"/>
    </source>
</evidence>
<dbReference type="InterPro" id="IPR008030">
    <property type="entry name" value="NmrA-like"/>
</dbReference>
<gene>
    <name evidence="5" type="ORF">LTR09_001544</name>
</gene>
<dbReference type="InterPro" id="IPR051609">
    <property type="entry name" value="NmrA/Isoflavone_reductase-like"/>
</dbReference>